<dbReference type="Proteomes" id="UP001157161">
    <property type="component" value="Unassembled WGS sequence"/>
</dbReference>
<name>A0AA38CSD3_9MICO</name>
<sequence>MAAVLGATVALTAVPAGAAPEAAGEGWRVDDVGGAYEITVELDEPLEMRAAAPAIVVDGVEVGTARLSEDGRSLVATTNDPDVLAADEVEAGWSGEARSPSTITPAAVVDPGAATPPSPAFATDPGAPGPHTVGRTSYDLGRSAVELRDMLPVTRGEMVATVTYPSDVAGPSPVVVMVHGRGDSCLTAGGAIPRPLVYPCRTGEREVANHTGFGQLGTLLASQGYVTVSISANAISVYDDVRTADRGASARGGLILSHLDLLDRANRGDASAGLPGVLEGRLDLARVGLMGHSRGGEGAVRAVQLAQTTPGGGARSTRPSSWRRATWGV</sequence>
<organism evidence="3 4">
    <name type="scientific">Litorihabitans aurantiacus</name>
    <dbReference type="NCBI Taxonomy" id="1930061"/>
    <lineage>
        <taxon>Bacteria</taxon>
        <taxon>Bacillati</taxon>
        <taxon>Actinomycetota</taxon>
        <taxon>Actinomycetes</taxon>
        <taxon>Micrococcales</taxon>
        <taxon>Beutenbergiaceae</taxon>
        <taxon>Litorihabitans</taxon>
    </lineage>
</organism>
<dbReference type="InterPro" id="IPR029058">
    <property type="entry name" value="AB_hydrolase_fold"/>
</dbReference>
<dbReference type="SUPFAM" id="SSF53474">
    <property type="entry name" value="alpha/beta-Hydrolases"/>
    <property type="match status" value="1"/>
</dbReference>
<keyword evidence="2" id="KW-0732">Signal</keyword>
<protein>
    <recommendedName>
        <fullName evidence="5">Secreted protein</fullName>
    </recommendedName>
</protein>
<keyword evidence="4" id="KW-1185">Reference proteome</keyword>
<feature type="chain" id="PRO_5041247872" description="Secreted protein" evidence="2">
    <location>
        <begin position="19"/>
        <end position="329"/>
    </location>
</feature>
<evidence type="ECO:0000313" key="4">
    <source>
        <dbReference type="Proteomes" id="UP001157161"/>
    </source>
</evidence>
<comment type="caution">
    <text evidence="3">The sequence shown here is derived from an EMBL/GenBank/DDBJ whole genome shotgun (WGS) entry which is preliminary data.</text>
</comment>
<reference evidence="3" key="2">
    <citation type="submission" date="2023-02" db="EMBL/GenBank/DDBJ databases">
        <authorList>
            <person name="Sun Q."/>
            <person name="Mori K."/>
        </authorList>
    </citation>
    <scope>NUCLEOTIDE SEQUENCE</scope>
    <source>
        <strain evidence="3">NBRC 112290</strain>
    </source>
</reference>
<feature type="region of interest" description="Disordered" evidence="1">
    <location>
        <begin position="114"/>
        <end position="137"/>
    </location>
</feature>
<reference evidence="3" key="1">
    <citation type="journal article" date="2014" name="Int. J. Syst. Evol. Microbiol.">
        <title>Complete genome sequence of Corynebacterium casei LMG S-19264T (=DSM 44701T), isolated from a smear-ripened cheese.</title>
        <authorList>
            <consortium name="US DOE Joint Genome Institute (JGI-PGF)"/>
            <person name="Walter F."/>
            <person name="Albersmeier A."/>
            <person name="Kalinowski J."/>
            <person name="Ruckert C."/>
        </authorList>
    </citation>
    <scope>NUCLEOTIDE SEQUENCE</scope>
    <source>
        <strain evidence="3">NBRC 112290</strain>
    </source>
</reference>
<proteinExistence type="predicted"/>
<feature type="signal peptide" evidence="2">
    <location>
        <begin position="1"/>
        <end position="18"/>
    </location>
</feature>
<accession>A0AA38CSD3</accession>
<evidence type="ECO:0000256" key="2">
    <source>
        <dbReference type="SAM" id="SignalP"/>
    </source>
</evidence>
<evidence type="ECO:0008006" key="5">
    <source>
        <dbReference type="Google" id="ProtNLM"/>
    </source>
</evidence>
<evidence type="ECO:0000313" key="3">
    <source>
        <dbReference type="EMBL" id="GMA33398.1"/>
    </source>
</evidence>
<dbReference type="Gene3D" id="3.40.50.1820">
    <property type="entry name" value="alpha/beta hydrolase"/>
    <property type="match status" value="1"/>
</dbReference>
<feature type="region of interest" description="Disordered" evidence="1">
    <location>
        <begin position="307"/>
        <end position="329"/>
    </location>
</feature>
<dbReference type="AlphaFoldDB" id="A0AA38CSD3"/>
<gene>
    <name evidence="3" type="ORF">GCM10025875_33900</name>
</gene>
<evidence type="ECO:0000256" key="1">
    <source>
        <dbReference type="SAM" id="MobiDB-lite"/>
    </source>
</evidence>
<dbReference type="EMBL" id="BSUM01000001">
    <property type="protein sequence ID" value="GMA33398.1"/>
    <property type="molecule type" value="Genomic_DNA"/>
</dbReference>